<feature type="chain" id="PRO_5002524786" evidence="1">
    <location>
        <begin position="27"/>
        <end position="453"/>
    </location>
</feature>
<protein>
    <submittedName>
        <fullName evidence="2">Putative lipoprotein</fullName>
    </submittedName>
</protein>
<accession>A0A0F7WXB0</accession>
<gene>
    <name evidence="2" type="ORF">BN1224_DC9_CA_00470</name>
</gene>
<organism evidence="2">
    <name type="scientific">Chlamydia pneumoniae</name>
    <name type="common">Chlamydophila pneumoniae</name>
    <dbReference type="NCBI Taxonomy" id="83558"/>
    <lineage>
        <taxon>Bacteria</taxon>
        <taxon>Pseudomonadati</taxon>
        <taxon>Chlamydiota</taxon>
        <taxon>Chlamydiia</taxon>
        <taxon>Chlamydiales</taxon>
        <taxon>Chlamydiaceae</taxon>
        <taxon>Chlamydia/Chlamydophila group</taxon>
        <taxon>Chlamydia</taxon>
    </lineage>
</organism>
<keyword evidence="2" id="KW-0449">Lipoprotein</keyword>
<feature type="signal peptide" evidence="1">
    <location>
        <begin position="1"/>
        <end position="26"/>
    </location>
</feature>
<reference evidence="2" key="1">
    <citation type="submission" date="2015-05" db="EMBL/GenBank/DDBJ databases">
        <authorList>
            <person name="Rattei Thomas"/>
        </authorList>
    </citation>
    <scope>NUCLEOTIDE SEQUENCE</scope>
    <source>
        <strain evidence="2">DC9</strain>
    </source>
</reference>
<evidence type="ECO:0000256" key="1">
    <source>
        <dbReference type="SAM" id="SignalP"/>
    </source>
</evidence>
<dbReference type="PROSITE" id="PS51257">
    <property type="entry name" value="PROKAR_LIPOPROTEIN"/>
    <property type="match status" value="1"/>
</dbReference>
<proteinExistence type="predicted"/>
<sequence>MLKILKIKVLVFPLALLMGCNSIGYAGPQGSLQTNSQTKVKIGSEVWIEQKLRQYPELLWLTESGGAPLLTSTPIDMAYSEKLFNKKVPALDIAIRSMIHLHLLIQGSRQSYMQLSQILPSEEGGMTFKQFQTAHKQLLFFLNSPKSFDNTLRILETAIVLRHVGCSAKAVTTFKPYFTDSCPQSFYAKALHVLRTFPELCPSYARLSPEQQEVLLSLRRLGNYDSLLNLTEVPSAQLLSAWRTRRSLAILDLYLYCLDTCGDKNCSQEFYVNFAPLLSMLQQHATIEEAFSRYFTYRANRLGFEGTSRTDMTLVRLATLMNLSPSEASTLAWSFKNLPSDEAENLVNSFYTVQGEHIPLTFRGLPSLVAGLSVATHGSTVSPENRLRQLYSTMLSLLVKSLRSHREMLNKQLLPQGTVLDFSETTLSSGGLDVFAESIAVRIHLNGAVSINL</sequence>
<name>A0A0F7WXB0_CHLPN</name>
<keyword evidence="1" id="KW-0732">Signal</keyword>
<dbReference type="EMBL" id="LN847057">
    <property type="protein sequence ID" value="CRI42999.1"/>
    <property type="molecule type" value="Genomic_DNA"/>
</dbReference>
<dbReference type="AlphaFoldDB" id="A0A0F7WXB0"/>
<evidence type="ECO:0000313" key="2">
    <source>
        <dbReference type="EMBL" id="CRI42999.1"/>
    </source>
</evidence>